<gene>
    <name evidence="3" type="ORF">EA58_13190</name>
</gene>
<dbReference type="STRING" id="1654360.EA58_13190"/>
<dbReference type="InterPro" id="IPR036737">
    <property type="entry name" value="OmpA-like_sf"/>
</dbReference>
<protein>
    <recommendedName>
        <fullName evidence="2">OmpA-like domain-containing protein</fullName>
    </recommendedName>
</protein>
<evidence type="ECO:0000313" key="4">
    <source>
        <dbReference type="Proteomes" id="UP000027192"/>
    </source>
</evidence>
<comment type="caution">
    <text evidence="3">The sequence shown here is derived from an EMBL/GenBank/DDBJ whole genome shotgun (WGS) entry which is preliminary data.</text>
</comment>
<dbReference type="Proteomes" id="UP000027192">
    <property type="component" value="Unassembled WGS sequence"/>
</dbReference>
<dbReference type="GO" id="GO:0016020">
    <property type="term" value="C:membrane"/>
    <property type="evidence" value="ECO:0007669"/>
    <property type="project" value="UniProtKB-UniRule"/>
</dbReference>
<proteinExistence type="predicted"/>
<evidence type="ECO:0000313" key="3">
    <source>
        <dbReference type="EMBL" id="KDM91102.1"/>
    </source>
</evidence>
<feature type="domain" description="OmpA-like" evidence="2">
    <location>
        <begin position="607"/>
        <end position="728"/>
    </location>
</feature>
<keyword evidence="4" id="KW-1185">Reference proteome</keyword>
<dbReference type="PROSITE" id="PS51123">
    <property type="entry name" value="OMPA_2"/>
    <property type="match status" value="1"/>
</dbReference>
<reference evidence="3 4" key="1">
    <citation type="submission" date="2014-04" db="EMBL/GenBank/DDBJ databases">
        <title>Draft genome sequence of Photobacterium halotolerans S2753: a solonamide, ngercheumicin and holomycin producer.</title>
        <authorList>
            <person name="Machado H.R."/>
            <person name="Gram L."/>
        </authorList>
    </citation>
    <scope>NUCLEOTIDE SEQUENCE [LARGE SCALE GENOMIC DNA]</scope>
    <source>
        <strain evidence="3 4">S2753</strain>
    </source>
</reference>
<sequence length="1609" mass="183649">MLVEMCLAPNYYIFSAYFNKFHNHKTQLDEYPDWHDISDLREESELKNIRPLQLVPVVSLDDNGQHELWATDSNYRLCSLRHGSQGKEGESDKNYSILAHSNPIHSLSDENYKLKFPPLPMLAKLTQGGTSYEDLCENIKKISKKVNQKDLSYKLTTISLDQLAEPFEAKINGGLTNEQEKYNAWLMEVKEKGEPLKGFILPTVSTLVVVFSHADYQNAIVSLHSYDEFGKDKFDDKLISRANVFKSKEGDEDSKPCAIFHLSPDEIDDGLYTISVKVNSETVGKSDIPNLFVKSNIKYESNGLKKEYSYELREYIKFNSDSPLGKLAIVNGDMISLEETLIYQFPQYLNGMKRYLSNDKGAEGASSPTLNSLSTLKSIRDASVQFGVDSLIGGLQGQYIEAGKQAALNSVSQVFWDSVNNDMPEALRATGELYHGIFTVKDAWEHYSKIFNNNLTYAERGLGARALFSEKVLNISQGKEFLQGFVNDFEHKDFRSLSGRVAETWNGGLSGLADNGLNFISTAQSMKSLYDNYQNLIDAEKKTENARKDLSTIAGDYLDKIPVYRENVFQDAKKINEALACAKEKIADSSKSNEDQAEAQDQVELMTDEGGTGIKVLFHFNSRKRELDENKGVIDVLVEALKSERKLRIEIEGHACQVSSDAINMRVSKERAENAKALFPEELHQFITVRAYGESAPIYIPDDPKDIRRDNPKLAVNRRVVIKIYLVSLDVVYSPSRFGYQAMERYRLSSLDAMKNEDDAETALQLAILDSFLNVAQFIPVLAPFARGLMLASASGDVVKSALTVLDETLFDHNIKEYFKNVEKINSLVNLSRLNMEMLREIKDININLNQSHSTYEDVEKFLKDKKTNKELLKRFKLRAFALNGLMQMLAWIKFNCDEINQESLEKYKVREYLSNYIFSDDWKLNAMTQNLGLAWINGIRFGDMDDGKVKELENIRYDVYNYASELQKNNSLSVYVAPLPIDNKICIRPPDNYISGAFNRVFPVQTKLFEQGDESLFVEFANNFSIIKGAIREDNIGFCRLLIADPNSENWKTYHDWLGKNRSNRISPYHKVKLQLVLNTKYDQVMAVKLGYDRIDGLWNLDGPSYEALIYPMKITDFTCDPGGELAEYFEKQQSETLSSVEFTPFYNFGEAKIFGIKPLTSKGRIIFNEFIHDLKESATKTFHYYNKLMLSLDILEEDKEVSDFERYVNEGGFRSMKYRLWISDSDGDFKMYLPKWFSDQKYGTKIIRLLNKDIKVGVHSENKSEVTVYRRFGEKALHLREKDTLHELFTLTTDTKNSQPVPIIEDISTYVVGIKSKETGLNMFTKSGKLNDFYLSKHRLADRSSFADLTPIDENPTSIFVMFLAEKDNIEHYKTTNLAWDKLDMSLQLILGMDDAVFSAEKINHGPSFRTALCFQGKLSFSEYYENMNKSHGTNYEVWRWEDEISDGGKVHYSDELQSFVKDAMDKIKSESDDLDESKIYTMYAMEVPLSYFSPTGKKVNGLRPFGDILSSGTLTLSLAVSQSDTANQDVYSGLSEIGVEIQPIGNGLFYAPWLQEPESEKDMNRDAFERWKLLSKSEKRTLVQHWIKEQRTVLEAPADPDPSLLS</sequence>
<accession>A0A066RTT8</accession>
<dbReference type="SUPFAM" id="SSF103088">
    <property type="entry name" value="OmpA-like"/>
    <property type="match status" value="1"/>
</dbReference>
<name>A0A066RTT8_9GAMM</name>
<organism evidence="3 4">
    <name type="scientific">Photobacterium galatheae</name>
    <dbReference type="NCBI Taxonomy" id="1654360"/>
    <lineage>
        <taxon>Bacteria</taxon>
        <taxon>Pseudomonadati</taxon>
        <taxon>Pseudomonadota</taxon>
        <taxon>Gammaproteobacteria</taxon>
        <taxon>Vibrionales</taxon>
        <taxon>Vibrionaceae</taxon>
        <taxon>Photobacterium</taxon>
    </lineage>
</organism>
<dbReference type="CDD" id="cd07185">
    <property type="entry name" value="OmpA_C-like"/>
    <property type="match status" value="1"/>
</dbReference>
<dbReference type="RefSeq" id="WP_036753287.1">
    <property type="nucleotide sequence ID" value="NZ_JAGSGC010000009.1"/>
</dbReference>
<dbReference type="EMBL" id="JMIB01000026">
    <property type="protein sequence ID" value="KDM91102.1"/>
    <property type="molecule type" value="Genomic_DNA"/>
</dbReference>
<dbReference type="OrthoDB" id="5887427at2"/>
<keyword evidence="1" id="KW-0472">Membrane</keyword>
<evidence type="ECO:0000259" key="2">
    <source>
        <dbReference type="PROSITE" id="PS51123"/>
    </source>
</evidence>
<evidence type="ECO:0000256" key="1">
    <source>
        <dbReference type="PROSITE-ProRule" id="PRU00473"/>
    </source>
</evidence>
<dbReference type="InterPro" id="IPR006665">
    <property type="entry name" value="OmpA-like"/>
</dbReference>
<dbReference type="Gene3D" id="3.30.1330.60">
    <property type="entry name" value="OmpA-like domain"/>
    <property type="match status" value="1"/>
</dbReference>